<proteinExistence type="predicted"/>
<name>A0A5K1ISA3_9ACTN</name>
<dbReference type="SUPFAM" id="SSF53041">
    <property type="entry name" value="Resolvase-like"/>
    <property type="match status" value="1"/>
</dbReference>
<evidence type="ECO:0000313" key="3">
    <source>
        <dbReference type="Proteomes" id="UP000405524"/>
    </source>
</evidence>
<dbReference type="InterPro" id="IPR006119">
    <property type="entry name" value="Resolv_N"/>
</dbReference>
<dbReference type="SMART" id="SM00857">
    <property type="entry name" value="Resolvase"/>
    <property type="match status" value="1"/>
</dbReference>
<dbReference type="Gene3D" id="3.40.50.1390">
    <property type="entry name" value="Resolvase, N-terminal catalytic domain"/>
    <property type="match status" value="1"/>
</dbReference>
<dbReference type="OrthoDB" id="3174408at2"/>
<dbReference type="PROSITE" id="PS51736">
    <property type="entry name" value="RECOMBINASES_3"/>
    <property type="match status" value="1"/>
</dbReference>
<dbReference type="Pfam" id="PF00239">
    <property type="entry name" value="Resolvase"/>
    <property type="match status" value="1"/>
</dbReference>
<dbReference type="GO" id="GO:0003677">
    <property type="term" value="F:DNA binding"/>
    <property type="evidence" value="ECO:0007669"/>
    <property type="project" value="InterPro"/>
</dbReference>
<dbReference type="InterPro" id="IPR050639">
    <property type="entry name" value="SSR_resolvase"/>
</dbReference>
<protein>
    <recommendedName>
        <fullName evidence="1">Resolvase/invertase-type recombinase catalytic domain-containing protein</fullName>
    </recommendedName>
</protein>
<evidence type="ECO:0000259" key="1">
    <source>
        <dbReference type="PROSITE" id="PS51736"/>
    </source>
</evidence>
<dbReference type="CDD" id="cd00338">
    <property type="entry name" value="Ser_Recombinase"/>
    <property type="match status" value="1"/>
</dbReference>
<dbReference type="EMBL" id="CABWIC010000007">
    <property type="protein sequence ID" value="VWL91105.1"/>
    <property type="molecule type" value="Genomic_DNA"/>
</dbReference>
<gene>
    <name evidence="2" type="ORF">JKKLCJKK_00275</name>
</gene>
<sequence>MPRKPRKTETRKGVIYARFSSHAQREESIMDQIRVCSDYAEREGIEIAATYADEARSGTNAAGRPEFLRMVSDAQKSDWDCVIVYKSDRFARNRYDAATYKAKLRKAGVELLSATEGVPDGPEGIILESVLEGMAEYYSANLAQNVLRGMEGNALKCHHNGVQVFGYDCMPDGSYKINEHEAQGVRAVFAMLDSGSTKAAAARTSTRAGGGASAAGSSACSPSRRCSGTRSTSACTAGAMSAWRAACPP</sequence>
<dbReference type="AlphaFoldDB" id="A0A5K1ISA3"/>
<dbReference type="PANTHER" id="PTHR30461">
    <property type="entry name" value="DNA-INVERTASE FROM LAMBDOID PROPHAGE"/>
    <property type="match status" value="1"/>
</dbReference>
<dbReference type="PANTHER" id="PTHR30461:SF23">
    <property type="entry name" value="DNA RECOMBINASE-RELATED"/>
    <property type="match status" value="1"/>
</dbReference>
<dbReference type="Proteomes" id="UP000405524">
    <property type="component" value="Unassembled WGS sequence"/>
</dbReference>
<dbReference type="InterPro" id="IPR036162">
    <property type="entry name" value="Resolvase-like_N_sf"/>
</dbReference>
<dbReference type="GO" id="GO:0000150">
    <property type="term" value="F:DNA strand exchange activity"/>
    <property type="evidence" value="ECO:0007669"/>
    <property type="project" value="InterPro"/>
</dbReference>
<accession>A0A5K1ISA3</accession>
<reference evidence="2 3" key="1">
    <citation type="submission" date="2019-10" db="EMBL/GenBank/DDBJ databases">
        <authorList>
            <person name="Wolf R A."/>
        </authorList>
    </citation>
    <scope>NUCLEOTIDE SEQUENCE [LARGE SCALE GENOMIC DNA]</scope>
    <source>
        <strain evidence="2">Collinsella_intestinalis_DSM_13632</strain>
    </source>
</reference>
<feature type="domain" description="Resolvase/invertase-type recombinase catalytic" evidence="1">
    <location>
        <begin position="12"/>
        <end position="157"/>
    </location>
</feature>
<organism evidence="2 3">
    <name type="scientific">Collinsella intestinalis</name>
    <dbReference type="NCBI Taxonomy" id="147207"/>
    <lineage>
        <taxon>Bacteria</taxon>
        <taxon>Bacillati</taxon>
        <taxon>Actinomycetota</taxon>
        <taxon>Coriobacteriia</taxon>
        <taxon>Coriobacteriales</taxon>
        <taxon>Coriobacteriaceae</taxon>
        <taxon>Collinsella</taxon>
    </lineage>
</organism>
<evidence type="ECO:0000313" key="2">
    <source>
        <dbReference type="EMBL" id="VWL91105.1"/>
    </source>
</evidence>